<feature type="region of interest" description="Disordered" evidence="9">
    <location>
        <begin position="1"/>
        <end position="22"/>
    </location>
</feature>
<comment type="similarity">
    <text evidence="1">Belongs to the aminoglycoside phosphotransferase family.</text>
</comment>
<dbReference type="EMBL" id="CP001712">
    <property type="protein sequence ID" value="EAR15184.1"/>
    <property type="molecule type" value="Genomic_DNA"/>
</dbReference>
<dbReference type="RefSeq" id="WP_015754504.1">
    <property type="nucleotide sequence ID" value="NC_013222.1"/>
</dbReference>
<dbReference type="SUPFAM" id="SSF56112">
    <property type="entry name" value="Protein kinase-like (PK-like)"/>
    <property type="match status" value="1"/>
</dbReference>
<keyword evidence="4" id="KW-0808">Transferase</keyword>
<name>A4CNE2_ROBBH</name>
<proteinExistence type="inferred from homology"/>
<keyword evidence="6" id="KW-0067">ATP-binding</keyword>
<sequence length="558" mass="65451">MAKKAAEAKQQKGSDSAEAPAQEAVQVEGLQFDIPWEQLMDDERFVEVFLSDVLENYVVQQRWYGGKSSTMKYIELQEYFRIQHNEEVYYGLLLEVNFEEAFYQHYFLPIAFVSDESFAERDRILPLAIRGQEGFIIDAVNLEAFRRLVYERILMAEPNDTTRVRYHKSTEFRGTPYESSKFMGLEQSNTSIIINGKSVIKFFRRIYADKNPDYEMSRFLSERKGYKNTPAYQGSLSIMDTDNVNVTIALMQELVPNQGDAWDYMLKELHKIFCNLEYKGIRVDRLPKLELFQRINSRQVPPEIIDWAGLGVFLKLQKLAQRTAEMHIALGSEFEDTAFTPTRFNGDYEVWLKNRLLYMFQNRLNMVENNLGRLEGQALELANEFLERKNEIRKRFVNFDWTKLKGERLRVHGDYHLGQILVQGDDFFLLDFEGEPESTIRDRKVKQPPLKDIAGIFRSFHYAVYATIFDNPGKYPYPQDELFAAGELLYRYFVGVFLDTYVQMIQDHNINIGYSAERIFLLKYCMLEKAVYELGYEMNSRPDWAVIPLEGIRSIIND</sequence>
<comment type="catalytic activity">
    <reaction evidence="8">
        <text>D-maltose + ATP = alpha-maltose 1-phosphate + ADP + H(+)</text>
        <dbReference type="Rhea" id="RHEA:31915"/>
        <dbReference type="ChEBI" id="CHEBI:15378"/>
        <dbReference type="ChEBI" id="CHEBI:17306"/>
        <dbReference type="ChEBI" id="CHEBI:30616"/>
        <dbReference type="ChEBI" id="CHEBI:63576"/>
        <dbReference type="ChEBI" id="CHEBI:456216"/>
        <dbReference type="EC" id="2.7.1.175"/>
    </reaction>
</comment>
<dbReference type="EC" id="2.7.1.175" evidence="2"/>
<dbReference type="KEGG" id="rbi:RB2501_12677"/>
<dbReference type="GO" id="GO:0016740">
    <property type="term" value="F:transferase activity"/>
    <property type="evidence" value="ECO:0007669"/>
    <property type="project" value="UniProtKB-KW"/>
</dbReference>
<gene>
    <name evidence="11" type="ordered locus">RB2501_12677</name>
</gene>
<dbReference type="Proteomes" id="UP000009049">
    <property type="component" value="Chromosome"/>
</dbReference>
<evidence type="ECO:0000256" key="2">
    <source>
        <dbReference type="ARBA" id="ARBA00011962"/>
    </source>
</evidence>
<accession>A4CNE2</accession>
<protein>
    <recommendedName>
        <fullName evidence="3">Maltokinase</fullName>
        <ecNumber evidence="2">2.7.1.175</ecNumber>
    </recommendedName>
    <alternativeName>
        <fullName evidence="7">Maltose-1-phosphate synthase</fullName>
    </alternativeName>
</protein>
<evidence type="ECO:0000313" key="12">
    <source>
        <dbReference type="Proteomes" id="UP000009049"/>
    </source>
</evidence>
<evidence type="ECO:0000256" key="6">
    <source>
        <dbReference type="ARBA" id="ARBA00022840"/>
    </source>
</evidence>
<dbReference type="Pfam" id="PF18085">
    <property type="entry name" value="Mak_N_cap"/>
    <property type="match status" value="1"/>
</dbReference>
<dbReference type="GO" id="GO:0005524">
    <property type="term" value="F:ATP binding"/>
    <property type="evidence" value="ECO:0007669"/>
    <property type="project" value="UniProtKB-KW"/>
</dbReference>
<dbReference type="InterPro" id="IPR011009">
    <property type="entry name" value="Kinase-like_dom_sf"/>
</dbReference>
<evidence type="ECO:0000256" key="9">
    <source>
        <dbReference type="SAM" id="MobiDB-lite"/>
    </source>
</evidence>
<reference evidence="11 12" key="1">
    <citation type="journal article" date="2009" name="J. Bacteriol.">
        <title>Complete genome sequence of Robiginitalea biformata HTCC2501.</title>
        <authorList>
            <person name="Oh H.M."/>
            <person name="Giovannoni S.J."/>
            <person name="Lee K."/>
            <person name="Ferriera S."/>
            <person name="Johnson J."/>
            <person name="Cho J.C."/>
        </authorList>
    </citation>
    <scope>NUCLEOTIDE SEQUENCE [LARGE SCALE GENOMIC DNA]</scope>
    <source>
        <strain evidence="12">ATCC BAA-864 / HTCC2501 / KCTC 12146</strain>
    </source>
</reference>
<evidence type="ECO:0000256" key="8">
    <source>
        <dbReference type="ARBA" id="ARBA00049067"/>
    </source>
</evidence>
<evidence type="ECO:0000256" key="1">
    <source>
        <dbReference type="ARBA" id="ARBA00006219"/>
    </source>
</evidence>
<evidence type="ECO:0000256" key="3">
    <source>
        <dbReference type="ARBA" id="ARBA00013882"/>
    </source>
</evidence>
<dbReference type="AlphaFoldDB" id="A4CNE2"/>
<keyword evidence="12" id="KW-1185">Reference proteome</keyword>
<dbReference type="STRING" id="313596.RB2501_12677"/>
<dbReference type="Gene3D" id="3.90.1200.10">
    <property type="match status" value="1"/>
</dbReference>
<evidence type="ECO:0000256" key="5">
    <source>
        <dbReference type="ARBA" id="ARBA00022741"/>
    </source>
</evidence>
<evidence type="ECO:0000256" key="4">
    <source>
        <dbReference type="ARBA" id="ARBA00022679"/>
    </source>
</evidence>
<keyword evidence="5" id="KW-0547">Nucleotide-binding</keyword>
<evidence type="ECO:0000313" key="11">
    <source>
        <dbReference type="EMBL" id="EAR15184.1"/>
    </source>
</evidence>
<feature type="compositionally biased region" description="Basic and acidic residues" evidence="9">
    <location>
        <begin position="1"/>
        <end position="12"/>
    </location>
</feature>
<dbReference type="InterPro" id="IPR040999">
    <property type="entry name" value="Mak_N_cap"/>
</dbReference>
<dbReference type="eggNOG" id="COG3281">
    <property type="taxonomic scope" value="Bacteria"/>
</dbReference>
<organism evidence="11 12">
    <name type="scientific">Robiginitalea biformata (strain ATCC BAA-864 / DSM 15991 / KCTC 12146 / HTCC2501)</name>
    <dbReference type="NCBI Taxonomy" id="313596"/>
    <lineage>
        <taxon>Bacteria</taxon>
        <taxon>Pseudomonadati</taxon>
        <taxon>Bacteroidota</taxon>
        <taxon>Flavobacteriia</taxon>
        <taxon>Flavobacteriales</taxon>
        <taxon>Flavobacteriaceae</taxon>
        <taxon>Robiginitalea</taxon>
    </lineage>
</organism>
<feature type="domain" description="Maltokinase N-terminal cap" evidence="10">
    <location>
        <begin position="57"/>
        <end position="119"/>
    </location>
</feature>
<evidence type="ECO:0000256" key="7">
    <source>
        <dbReference type="ARBA" id="ARBA00031251"/>
    </source>
</evidence>
<dbReference type="HOGENOM" id="CLU_029675_2_0_10"/>
<evidence type="ECO:0000259" key="10">
    <source>
        <dbReference type="Pfam" id="PF18085"/>
    </source>
</evidence>